<dbReference type="Gene3D" id="1.20.58.530">
    <property type="match status" value="1"/>
</dbReference>
<dbReference type="HOGENOM" id="CLU_000192_7_5_1"/>
<dbReference type="InParanoid" id="C4V8H2"/>
<gene>
    <name evidence="8" type="ORF">NCER_100799</name>
</gene>
<dbReference type="STRING" id="578460.C4V8H2"/>
<sequence length="835" mass="96974">MNTDDLCKLCNTTEEKLVKVLQDRYLTNKIYTNAGLVLISINPYTNLDLYGINIMNAYFNSTSCDPHIYGVCESAYQDMIFSDQTILISGESGSGKTENTKLLQDYLIVRTGTNKDLKEKIEALTIILESFGNAKTALNDNSSRVGKMISYFINETIRGIKVNTFLLEKSRVTHQNKDESNFNIFYQLCTYKNINIKNDYIDTTNRKCNDYKNIKNALYNLGFSDVKFIENVLLVILYFGFMQFVYKNKKICIKDEKHVNFICQTLKIDQNLLESVLLKKEIKVNEELLVKFNTVEEAITIRDSISRSLYVKIFDFIVQNVNTTLNASCGHCINILDIFGFEIFNQNSLDQLCINYANEKIQNDFIQKIFEKKQEEYKKELENYEFVPYASNSSLIYEMERRCGLFDLIDEESKSKFGNTDNLRTKIMSYIKKGIKFKSNDKLIVKHFVKDVEYDINNFITKNREVKIQKDIFKNVFNLSSNNTTVISSFFCSLKNLLQIINSTQVKYIRCIKPNECKSNSFDRKIVYNQLVNTGILEVIKINRQIFTYEMNKVEWYKKYLKYKKVIEGKTKVYFNTDVKIGIESVERLIDSRKNKVLEWFIRKLIDKKEGINKWFSNSDTGVEQEIVAIEQNINNKQLKESYSNLICEQSETIKEFVEDKSNINIFPNIEMCEIDGNLENSKKDGIKFNDQSKIKKLSTLEDMISDLFDENEDESLFLINSNKNMPEKESINEHIPTSSNNKHSIDIFNVEDTRCEDKTEDSKSSITEQIEIKSCDIENKDTAEQKEILISEINKQSVNDVIIDIDKITSEFHPVDVSEPIASVEVSEQIAPVE</sequence>
<evidence type="ECO:0000313" key="8">
    <source>
        <dbReference type="EMBL" id="EEQ82484.1"/>
    </source>
</evidence>
<organism evidence="9">
    <name type="scientific">Vairimorpha ceranae (strain BRL01)</name>
    <name type="common">Microsporidian parasite</name>
    <name type="synonym">Nosema ceranae</name>
    <dbReference type="NCBI Taxonomy" id="578460"/>
    <lineage>
        <taxon>Eukaryota</taxon>
        <taxon>Fungi</taxon>
        <taxon>Fungi incertae sedis</taxon>
        <taxon>Microsporidia</taxon>
        <taxon>Nosematidae</taxon>
        <taxon>Vairimorpha</taxon>
    </lineage>
</organism>
<keyword evidence="3 6" id="KW-0518">Myosin</keyword>
<dbReference type="InterPro" id="IPR036961">
    <property type="entry name" value="Kinesin_motor_dom_sf"/>
</dbReference>
<dbReference type="OMA" id="IDVMIYM"/>
<dbReference type="FunCoup" id="C4V8H2">
    <property type="interactions" value="27"/>
</dbReference>
<dbReference type="EMBL" id="ACOL01000053">
    <property type="protein sequence ID" value="EEQ82484.1"/>
    <property type="molecule type" value="Genomic_DNA"/>
</dbReference>
<dbReference type="Pfam" id="PF00063">
    <property type="entry name" value="Myosin_head"/>
    <property type="match status" value="2"/>
</dbReference>
<dbReference type="PANTHER" id="PTHR13140">
    <property type="entry name" value="MYOSIN"/>
    <property type="match status" value="1"/>
</dbReference>
<dbReference type="CDD" id="cd00124">
    <property type="entry name" value="MYSc"/>
    <property type="match status" value="1"/>
</dbReference>
<dbReference type="GO" id="GO:0005737">
    <property type="term" value="C:cytoplasm"/>
    <property type="evidence" value="ECO:0007669"/>
    <property type="project" value="TreeGrafter"/>
</dbReference>
<dbReference type="Gene3D" id="3.40.850.10">
    <property type="entry name" value="Kinesin motor domain"/>
    <property type="match status" value="1"/>
</dbReference>
<reference evidence="9" key="1">
    <citation type="journal article" date="2009" name="PLoS Pathog.">
        <title>Genomic analyses of the microsporidian Nosema ceranae, an emergent pathogen of honey bees.</title>
        <authorList>
            <person name="Cornman R.S."/>
            <person name="Chen Y.P."/>
            <person name="Schatz M.C."/>
            <person name="Street C."/>
            <person name="Zhao Y."/>
            <person name="Desany B."/>
            <person name="Egholm M."/>
            <person name="Hutchison S."/>
            <person name="Pettis J.S."/>
            <person name="Lipkin W.I."/>
            <person name="Evans J.D."/>
        </authorList>
    </citation>
    <scope>NUCLEOTIDE SEQUENCE [LARGE SCALE GENOMIC DNA]</scope>
    <source>
        <strain evidence="9">BRL01</strain>
    </source>
</reference>
<evidence type="ECO:0000259" key="7">
    <source>
        <dbReference type="PROSITE" id="PS51456"/>
    </source>
</evidence>
<dbReference type="GO" id="GO:0016020">
    <property type="term" value="C:membrane"/>
    <property type="evidence" value="ECO:0007669"/>
    <property type="project" value="TreeGrafter"/>
</dbReference>
<feature type="non-terminal residue" evidence="8">
    <location>
        <position position="835"/>
    </location>
</feature>
<keyword evidence="2 6" id="KW-0067">ATP-binding</keyword>
<dbReference type="InterPro" id="IPR001609">
    <property type="entry name" value="Myosin_head_motor_dom-like"/>
</dbReference>
<name>C4V8H2_VAIC1</name>
<dbReference type="GO" id="GO:0016459">
    <property type="term" value="C:myosin complex"/>
    <property type="evidence" value="ECO:0007669"/>
    <property type="project" value="UniProtKB-KW"/>
</dbReference>
<evidence type="ECO:0000256" key="2">
    <source>
        <dbReference type="ARBA" id="ARBA00022840"/>
    </source>
</evidence>
<dbReference type="PRINTS" id="PR00193">
    <property type="entry name" value="MYOSINHEAVY"/>
</dbReference>
<protein>
    <recommendedName>
        <fullName evidence="7">Myosin motor domain-containing protein</fullName>
    </recommendedName>
</protein>
<feature type="domain" description="Myosin motor" evidence="7">
    <location>
        <begin position="1"/>
        <end position="464"/>
    </location>
</feature>
<comment type="similarity">
    <text evidence="6">Belongs to the TRAFAC class myosin-kinesin ATPase superfamily. Myosin family.</text>
</comment>
<dbReference type="Gene3D" id="1.10.10.820">
    <property type="match status" value="1"/>
</dbReference>
<dbReference type="VEuPathDB" id="MicrosporidiaDB:NCER_100799"/>
<evidence type="ECO:0000256" key="5">
    <source>
        <dbReference type="ARBA" id="ARBA00023203"/>
    </source>
</evidence>
<evidence type="ECO:0000313" key="9">
    <source>
        <dbReference type="Proteomes" id="UP000009082"/>
    </source>
</evidence>
<accession>C4V8H2</accession>
<dbReference type="Gene3D" id="1.20.120.720">
    <property type="entry name" value="Myosin VI head, motor domain, U50 subdomain"/>
    <property type="match status" value="1"/>
</dbReference>
<evidence type="ECO:0000256" key="3">
    <source>
        <dbReference type="ARBA" id="ARBA00023123"/>
    </source>
</evidence>
<dbReference type="Proteomes" id="UP000009082">
    <property type="component" value="Unassembled WGS sequence"/>
</dbReference>
<dbReference type="KEGG" id="nce:NCER_100799"/>
<dbReference type="PANTHER" id="PTHR13140:SF706">
    <property type="entry name" value="DILUTE CLASS UNCONVENTIONAL MYOSIN, ISOFORM C"/>
    <property type="match status" value="1"/>
</dbReference>
<dbReference type="GO" id="GO:0000146">
    <property type="term" value="F:microfilament motor activity"/>
    <property type="evidence" value="ECO:0007669"/>
    <property type="project" value="TreeGrafter"/>
</dbReference>
<keyword evidence="5 6" id="KW-0009">Actin-binding</keyword>
<dbReference type="SMART" id="SM00242">
    <property type="entry name" value="MYSc"/>
    <property type="match status" value="1"/>
</dbReference>
<comment type="caution">
    <text evidence="6">Lacks conserved residue(s) required for the propagation of feature annotation.</text>
</comment>
<proteinExistence type="inferred from homology"/>
<dbReference type="SUPFAM" id="SSF52540">
    <property type="entry name" value="P-loop containing nucleoside triphosphate hydrolases"/>
    <property type="match status" value="1"/>
</dbReference>
<dbReference type="InterPro" id="IPR027417">
    <property type="entry name" value="P-loop_NTPase"/>
</dbReference>
<feature type="binding site" evidence="6">
    <location>
        <begin position="90"/>
        <end position="97"/>
    </location>
    <ligand>
        <name>ATP</name>
        <dbReference type="ChEBI" id="CHEBI:30616"/>
    </ligand>
</feature>
<dbReference type="PROSITE" id="PS51456">
    <property type="entry name" value="MYOSIN_MOTOR"/>
    <property type="match status" value="1"/>
</dbReference>
<dbReference type="OrthoDB" id="6108017at2759"/>
<keyword evidence="1 6" id="KW-0547">Nucleotide-binding</keyword>
<dbReference type="GO" id="GO:0051015">
    <property type="term" value="F:actin filament binding"/>
    <property type="evidence" value="ECO:0007669"/>
    <property type="project" value="TreeGrafter"/>
</dbReference>
<dbReference type="GO" id="GO:0005524">
    <property type="term" value="F:ATP binding"/>
    <property type="evidence" value="ECO:0007669"/>
    <property type="project" value="UniProtKB-UniRule"/>
</dbReference>
<evidence type="ECO:0000256" key="6">
    <source>
        <dbReference type="PROSITE-ProRule" id="PRU00782"/>
    </source>
</evidence>
<evidence type="ECO:0000256" key="4">
    <source>
        <dbReference type="ARBA" id="ARBA00023175"/>
    </source>
</evidence>
<dbReference type="AlphaFoldDB" id="C4V8H2"/>
<evidence type="ECO:0000256" key="1">
    <source>
        <dbReference type="ARBA" id="ARBA00022741"/>
    </source>
</evidence>
<keyword evidence="4 6" id="KW-0505">Motor protein</keyword>
<dbReference type="GO" id="GO:0007015">
    <property type="term" value="P:actin filament organization"/>
    <property type="evidence" value="ECO:0007669"/>
    <property type="project" value="TreeGrafter"/>
</dbReference>